<name>A0ABP9ID61_9ACTN</name>
<dbReference type="InterPro" id="IPR008271">
    <property type="entry name" value="Ser/Thr_kinase_AS"/>
</dbReference>
<dbReference type="EMBL" id="BAABIV010000016">
    <property type="protein sequence ID" value="GAA4995128.1"/>
    <property type="molecule type" value="Genomic_DNA"/>
</dbReference>
<reference evidence="9" key="1">
    <citation type="journal article" date="2019" name="Int. J. Syst. Evol. Microbiol.">
        <title>The Global Catalogue of Microorganisms (GCM) 10K type strain sequencing project: providing services to taxonomists for standard genome sequencing and annotation.</title>
        <authorList>
            <consortium name="The Broad Institute Genomics Platform"/>
            <consortium name="The Broad Institute Genome Sequencing Center for Infectious Disease"/>
            <person name="Wu L."/>
            <person name="Ma J."/>
        </authorList>
    </citation>
    <scope>NUCLEOTIDE SEQUENCE [LARGE SCALE GENOMIC DNA]</scope>
    <source>
        <strain evidence="9">JCM 17657</strain>
    </source>
</reference>
<evidence type="ECO:0000256" key="1">
    <source>
        <dbReference type="ARBA" id="ARBA00022679"/>
    </source>
</evidence>
<dbReference type="CDD" id="cd14014">
    <property type="entry name" value="STKc_PknB_like"/>
    <property type="match status" value="1"/>
</dbReference>
<proteinExistence type="predicted"/>
<gene>
    <name evidence="8" type="ORF">GCM10023257_40910</name>
</gene>
<dbReference type="InterPro" id="IPR011047">
    <property type="entry name" value="Quinoprotein_ADH-like_sf"/>
</dbReference>
<dbReference type="PROSITE" id="PS00107">
    <property type="entry name" value="PROTEIN_KINASE_ATP"/>
    <property type="match status" value="1"/>
</dbReference>
<dbReference type="PROSITE" id="PS00108">
    <property type="entry name" value="PROTEIN_KINASE_ST"/>
    <property type="match status" value="1"/>
</dbReference>
<comment type="caution">
    <text evidence="8">The sequence shown here is derived from an EMBL/GenBank/DDBJ whole genome shotgun (WGS) entry which is preliminary data.</text>
</comment>
<dbReference type="InterPro" id="IPR011009">
    <property type="entry name" value="Kinase-like_dom_sf"/>
</dbReference>
<sequence>MASVPLTAGDPVRVGRYRLLARLGQGGMGRVYLARSPGGRAVAVKVVREALLRDEGFRRRFVREVAAARRVTGFFTAAVVDADPEGDPAWLATEYVPGLSLQEAVARHGVWPEVAVRGLGAALAEALAAVHAADLVHRDLKPSNVLLAPDGPRVIDFGISAAADDTALTQTGTVIGTPGFIPPEQLRHEGSGPAGDVFALGAVLAYAAAGVGPFGGGASHAVNYRVVHEDPDLRALAPALADVVARCLAKDPAQRPTVARLLDELGEPETPAPDGDVTTAGWLPGPVADSAARLRADTPTEPLPRPGDATTQTAPAPAPPGTRRRRLRTVLATATALAVTAAGAVLWRVAADDDGPTRPPNLEQLWTYSLADGQRLSASSQELLYLEHEKNHRITALDVTDGSRRWDRRVRVDDVSQDTGHLKNVGNDIRITGVSGGLLFYGSNDHLYAVDADDGDHRWRYMDDTFHPSPVVVGDVAYADMVSFFYVLDTRTGDKLWDYGFGVNADGSNIAVTDEVLLVHSGKKLIAVDLRTRKQKWTHQAASDAETGLVVAGGKVYFGTLDGSLYAVDARSGEEEWRRTFQGELWDGRLGEGAGMPQVADGTVYFENDAYISAFDADTGSQRWRRKQEADEVTSLDVVDDTLLVHASDGGLTALDTGSGEPGWRESLGGGDETDVRVIGDVVVTEIDGRLTAYRAAT</sequence>
<evidence type="ECO:0000256" key="4">
    <source>
        <dbReference type="ARBA" id="ARBA00022840"/>
    </source>
</evidence>
<keyword evidence="1" id="KW-0808">Transferase</keyword>
<evidence type="ECO:0000313" key="9">
    <source>
        <dbReference type="Proteomes" id="UP001500610"/>
    </source>
</evidence>
<dbReference type="PROSITE" id="PS50011">
    <property type="entry name" value="PROTEIN_KINASE_DOM"/>
    <property type="match status" value="1"/>
</dbReference>
<dbReference type="Gene3D" id="1.10.510.10">
    <property type="entry name" value="Transferase(Phosphotransferase) domain 1"/>
    <property type="match status" value="1"/>
</dbReference>
<dbReference type="InterPro" id="IPR000719">
    <property type="entry name" value="Prot_kinase_dom"/>
</dbReference>
<dbReference type="SMART" id="SM00220">
    <property type="entry name" value="S_TKc"/>
    <property type="match status" value="1"/>
</dbReference>
<dbReference type="PANTHER" id="PTHR43289:SF34">
    <property type="entry name" value="SERINE_THREONINE-PROTEIN KINASE YBDM-RELATED"/>
    <property type="match status" value="1"/>
</dbReference>
<evidence type="ECO:0000313" key="8">
    <source>
        <dbReference type="EMBL" id="GAA4995128.1"/>
    </source>
</evidence>
<feature type="region of interest" description="Disordered" evidence="6">
    <location>
        <begin position="265"/>
        <end position="325"/>
    </location>
</feature>
<dbReference type="InterPro" id="IPR002372">
    <property type="entry name" value="PQQ_rpt_dom"/>
</dbReference>
<keyword evidence="9" id="KW-1185">Reference proteome</keyword>
<dbReference type="InterPro" id="IPR018391">
    <property type="entry name" value="PQQ_b-propeller_rpt"/>
</dbReference>
<evidence type="ECO:0000256" key="6">
    <source>
        <dbReference type="SAM" id="MobiDB-lite"/>
    </source>
</evidence>
<dbReference type="RefSeq" id="WP_226028669.1">
    <property type="nucleotide sequence ID" value="NZ_BAABIV010000016.1"/>
</dbReference>
<protein>
    <recommendedName>
        <fullName evidence="7">Protein kinase domain-containing protein</fullName>
    </recommendedName>
</protein>
<keyword evidence="2 5" id="KW-0547">Nucleotide-binding</keyword>
<accession>A0ABP9ID61</accession>
<evidence type="ECO:0000256" key="5">
    <source>
        <dbReference type="PROSITE-ProRule" id="PRU10141"/>
    </source>
</evidence>
<dbReference type="InterPro" id="IPR017441">
    <property type="entry name" value="Protein_kinase_ATP_BS"/>
</dbReference>
<dbReference type="Gene3D" id="3.30.200.20">
    <property type="entry name" value="Phosphorylase Kinase, domain 1"/>
    <property type="match status" value="1"/>
</dbReference>
<dbReference type="Proteomes" id="UP001500610">
    <property type="component" value="Unassembled WGS sequence"/>
</dbReference>
<dbReference type="Gene3D" id="2.130.10.10">
    <property type="entry name" value="YVTN repeat-like/Quinoprotein amine dehydrogenase"/>
    <property type="match status" value="1"/>
</dbReference>
<dbReference type="Pfam" id="PF00069">
    <property type="entry name" value="Pkinase"/>
    <property type="match status" value="1"/>
</dbReference>
<evidence type="ECO:0000259" key="7">
    <source>
        <dbReference type="PROSITE" id="PS50011"/>
    </source>
</evidence>
<dbReference type="SUPFAM" id="SSF56112">
    <property type="entry name" value="Protein kinase-like (PK-like)"/>
    <property type="match status" value="1"/>
</dbReference>
<dbReference type="InterPro" id="IPR015943">
    <property type="entry name" value="WD40/YVTN_repeat-like_dom_sf"/>
</dbReference>
<dbReference type="Pfam" id="PF13360">
    <property type="entry name" value="PQQ_2"/>
    <property type="match status" value="1"/>
</dbReference>
<dbReference type="SUPFAM" id="SSF50998">
    <property type="entry name" value="Quinoprotein alcohol dehydrogenase-like"/>
    <property type="match status" value="2"/>
</dbReference>
<dbReference type="SMART" id="SM00564">
    <property type="entry name" value="PQQ"/>
    <property type="match status" value="7"/>
</dbReference>
<feature type="binding site" evidence="5">
    <location>
        <position position="45"/>
    </location>
    <ligand>
        <name>ATP</name>
        <dbReference type="ChEBI" id="CHEBI:30616"/>
    </ligand>
</feature>
<dbReference type="Gene3D" id="2.40.128.630">
    <property type="match status" value="1"/>
</dbReference>
<keyword evidence="4 5" id="KW-0067">ATP-binding</keyword>
<dbReference type="PANTHER" id="PTHR43289">
    <property type="entry name" value="MITOGEN-ACTIVATED PROTEIN KINASE KINASE KINASE 20-RELATED"/>
    <property type="match status" value="1"/>
</dbReference>
<evidence type="ECO:0000256" key="3">
    <source>
        <dbReference type="ARBA" id="ARBA00022777"/>
    </source>
</evidence>
<evidence type="ECO:0000256" key="2">
    <source>
        <dbReference type="ARBA" id="ARBA00022741"/>
    </source>
</evidence>
<organism evidence="8 9">
    <name type="scientific">Streptomyces hyderabadensis</name>
    <dbReference type="NCBI Taxonomy" id="598549"/>
    <lineage>
        <taxon>Bacteria</taxon>
        <taxon>Bacillati</taxon>
        <taxon>Actinomycetota</taxon>
        <taxon>Actinomycetes</taxon>
        <taxon>Kitasatosporales</taxon>
        <taxon>Streptomycetaceae</taxon>
        <taxon>Streptomyces</taxon>
    </lineage>
</organism>
<feature type="domain" description="Protein kinase" evidence="7">
    <location>
        <begin position="17"/>
        <end position="270"/>
    </location>
</feature>
<keyword evidence="3" id="KW-0418">Kinase</keyword>